<evidence type="ECO:0000313" key="2">
    <source>
        <dbReference type="EMBL" id="KEP45337.1"/>
    </source>
</evidence>
<name>A0A074S5I4_9AGAM</name>
<dbReference type="AlphaFoldDB" id="A0A074S5I4"/>
<keyword evidence="1 2" id="KW-0812">Transmembrane</keyword>
<dbReference type="STRING" id="1423351.A0A074S5I4"/>
<dbReference type="OrthoDB" id="2343366at2759"/>
<accession>A0A074S5I4</accession>
<sequence length="132" mass="15121">MLFNHLRRYLDTQTITHLSGGIFLHNMKTLMAKIKASDWGSLDQNLATHRAQQLDRGLHIALSRGSTDQGDLQTPLKVKCFVRIGVPLLIVGSFGTWIRMKMFRSKDLMSSFLFQTSQAPLCKAMRKKWRKS</sequence>
<keyword evidence="1" id="KW-1133">Transmembrane helix</keyword>
<keyword evidence="3" id="KW-1185">Reference proteome</keyword>
<feature type="transmembrane region" description="Helical" evidence="1">
    <location>
        <begin position="81"/>
        <end position="100"/>
    </location>
</feature>
<protein>
    <submittedName>
        <fullName evidence="2">Putative transmembrane protein</fullName>
    </submittedName>
</protein>
<organism evidence="2 3">
    <name type="scientific">Rhizoctonia solani 123E</name>
    <dbReference type="NCBI Taxonomy" id="1423351"/>
    <lineage>
        <taxon>Eukaryota</taxon>
        <taxon>Fungi</taxon>
        <taxon>Dikarya</taxon>
        <taxon>Basidiomycota</taxon>
        <taxon>Agaricomycotina</taxon>
        <taxon>Agaricomycetes</taxon>
        <taxon>Cantharellales</taxon>
        <taxon>Ceratobasidiaceae</taxon>
        <taxon>Rhizoctonia</taxon>
    </lineage>
</organism>
<proteinExistence type="predicted"/>
<reference evidence="2 3" key="1">
    <citation type="submission" date="2013-12" db="EMBL/GenBank/DDBJ databases">
        <authorList>
            <person name="Cubeta M."/>
            <person name="Pakala S."/>
            <person name="Fedorova N."/>
            <person name="Thomas E."/>
            <person name="Dean R."/>
            <person name="Jabaji S."/>
            <person name="Neate S."/>
            <person name="Toda T."/>
            <person name="Tavantzis S."/>
            <person name="Vilgalys R."/>
            <person name="Bharathan N."/>
            <person name="Pakala S."/>
            <person name="Losada L.S."/>
            <person name="Zafar N."/>
            <person name="Nierman W."/>
        </authorList>
    </citation>
    <scope>NUCLEOTIDE SEQUENCE [LARGE SCALE GENOMIC DNA]</scope>
    <source>
        <strain evidence="2 3">123E</strain>
    </source>
</reference>
<evidence type="ECO:0000256" key="1">
    <source>
        <dbReference type="SAM" id="Phobius"/>
    </source>
</evidence>
<gene>
    <name evidence="2" type="ORF">V565_285940</name>
</gene>
<dbReference type="Proteomes" id="UP000027456">
    <property type="component" value="Unassembled WGS sequence"/>
</dbReference>
<evidence type="ECO:0000313" key="3">
    <source>
        <dbReference type="Proteomes" id="UP000027456"/>
    </source>
</evidence>
<dbReference type="HOGENOM" id="CLU_1918274_0_0_1"/>
<keyword evidence="1" id="KW-0472">Membrane</keyword>
<dbReference type="EMBL" id="AZST01001931">
    <property type="protein sequence ID" value="KEP45337.1"/>
    <property type="molecule type" value="Genomic_DNA"/>
</dbReference>
<comment type="caution">
    <text evidence="2">The sequence shown here is derived from an EMBL/GenBank/DDBJ whole genome shotgun (WGS) entry which is preliminary data.</text>
</comment>